<feature type="compositionally biased region" description="Polar residues" evidence="1">
    <location>
        <begin position="376"/>
        <end position="388"/>
    </location>
</feature>
<comment type="caution">
    <text evidence="2">The sequence shown here is derived from an EMBL/GenBank/DDBJ whole genome shotgun (WGS) entry which is preliminary data.</text>
</comment>
<feature type="compositionally biased region" description="Polar residues" evidence="1">
    <location>
        <begin position="611"/>
        <end position="626"/>
    </location>
</feature>
<feature type="region of interest" description="Disordered" evidence="1">
    <location>
        <begin position="1078"/>
        <end position="1098"/>
    </location>
</feature>
<feature type="compositionally biased region" description="Basic and acidic residues" evidence="1">
    <location>
        <begin position="351"/>
        <end position="361"/>
    </location>
</feature>
<feature type="compositionally biased region" description="Low complexity" evidence="1">
    <location>
        <begin position="415"/>
        <end position="424"/>
    </location>
</feature>
<dbReference type="AlphaFoldDB" id="A0AA39N6Z3"/>
<feature type="compositionally biased region" description="Polar residues" evidence="1">
    <location>
        <begin position="260"/>
        <end position="271"/>
    </location>
</feature>
<feature type="region of interest" description="Disordered" evidence="1">
    <location>
        <begin position="146"/>
        <end position="855"/>
    </location>
</feature>
<feature type="compositionally biased region" description="Polar residues" evidence="1">
    <location>
        <begin position="758"/>
        <end position="778"/>
    </location>
</feature>
<keyword evidence="3" id="KW-1185">Reference proteome</keyword>
<sequence>MGDQNQQSSTPPPSTAMPSAITPTNLSQSNTPGQELLRPPSHSTPLRRSPRLSSPIPETPNVSRQEQLITVVGEVLQESRPVTPENEQVANDEPSSVLASRIMRAHDNPSPPPQGVDRDSSPGKSFPIFPSLDVFESPIQPLRNLFEPPSQVPLSPSSPPILTHLPSPIPMTPSPKDISQPDLISFDSFSNTPAGPSVPACSTSLLDSSPAGSLFSEGERDTIVPSPLRNVESANDNLEQEALSNSSEEQDVVNALVPTDENSTASTSTAVQKLVDDCQTPIRRPGRPRRSLLTTVLSPVKEKLPAIRSPDHNEALAKPEDKGKGKERLFPKEGNLLEKSDESTVPMTPRTRPDRRRDGSPTRRRAGNVPGISRRQLASLSPGTTNLLGQLPSVLRPSPGDANTAPSTPQPLSLPPSATLPASSDGPIRFPSPKRQAQLLSPERPQFRLPLDDPNRTSARRIPLEQAVAQGQLSSQRAAIFLNPRTNNSGSLFNIPPSDSPPRRVPLTAPESPMRASKWGGVRFGGKSPERRKQRSGSAEPTGHPGWSASTKLGPPRKLPFPISSSRPHLPSSISEEAAAADPSPSLPTTSTTDGETVNEPTSPTPLVIPQLQTSKSSLRQPSVITSKIPRKKPYARPGVASASRVMESQTVKSSRTIGLQRADPSAPASKGSTLGLGLSMPTTNLKRKRGPDPLPSPSRPVSTVVRQVLPRIKPSSPTRRSSQRTLKLQLVAERDGRLATSKSSPTEPTPASPPPQNIESVPQLLSTPAENTPSLENSALADAPTSPRVESSSESRTLVDTSPMAPPAPEPPLPGVRRTTRVRKSIHPGTDIFSRPSDAPPPRPRPRKPKAEDPMFAGMTSIALRHLTSSNTVKNQVYLAATLATEVIRKEGARPESPIMKARTVSQKEADEKGRLRRERAERRARRLNGEKEDEEENLSAAEEEEDDDDDDGWDQLDSSPVRVRRHRRGPGEEEDYETPIRRPPEKAQFAGEAYAREKKHVKWDRGLSTAIFVDEIKLQNINPPKENDVKKSCLAPTAKAIPLDTLGNLPNASSPLRDLIPENIVVQKFVYDSDLPQETEPAVVRNTRSRSKRSKS</sequence>
<feature type="compositionally biased region" description="Low complexity" evidence="1">
    <location>
        <begin position="148"/>
        <end position="166"/>
    </location>
</feature>
<evidence type="ECO:0000313" key="3">
    <source>
        <dbReference type="Proteomes" id="UP001175211"/>
    </source>
</evidence>
<feature type="compositionally biased region" description="Acidic residues" evidence="1">
    <location>
        <begin position="933"/>
        <end position="956"/>
    </location>
</feature>
<feature type="compositionally biased region" description="Polar residues" evidence="1">
    <location>
        <begin position="187"/>
        <end position="211"/>
    </location>
</feature>
<feature type="compositionally biased region" description="Polar residues" evidence="1">
    <location>
        <begin position="232"/>
        <end position="247"/>
    </location>
</feature>
<feature type="compositionally biased region" description="Low complexity" evidence="1">
    <location>
        <begin position="715"/>
        <end position="726"/>
    </location>
</feature>
<evidence type="ECO:0000256" key="1">
    <source>
        <dbReference type="SAM" id="MobiDB-lite"/>
    </source>
</evidence>
<proteinExistence type="predicted"/>
<feature type="compositionally biased region" description="Basic and acidic residues" evidence="1">
    <location>
        <begin position="907"/>
        <end position="923"/>
    </location>
</feature>
<feature type="compositionally biased region" description="Low complexity" evidence="1">
    <location>
        <begin position="562"/>
        <end position="594"/>
    </location>
</feature>
<evidence type="ECO:0000313" key="2">
    <source>
        <dbReference type="EMBL" id="KAK0459708.1"/>
    </source>
</evidence>
<dbReference type="RefSeq" id="XP_060331905.1">
    <property type="nucleotide sequence ID" value="XM_060479143.1"/>
</dbReference>
<feature type="compositionally biased region" description="Pro residues" evidence="1">
    <location>
        <begin position="805"/>
        <end position="815"/>
    </location>
</feature>
<feature type="compositionally biased region" description="Polar residues" evidence="1">
    <location>
        <begin position="85"/>
        <end position="98"/>
    </location>
</feature>
<name>A0AA39N6Z3_ARMTA</name>
<feature type="region of interest" description="Disordered" evidence="1">
    <location>
        <begin position="895"/>
        <end position="984"/>
    </location>
</feature>
<feature type="compositionally biased region" description="Polar residues" evidence="1">
    <location>
        <begin position="647"/>
        <end position="658"/>
    </location>
</feature>
<feature type="compositionally biased region" description="Basic and acidic residues" evidence="1">
    <location>
        <begin position="300"/>
        <end position="342"/>
    </location>
</feature>
<dbReference type="EMBL" id="JAUEPS010000014">
    <property type="protein sequence ID" value="KAK0459708.1"/>
    <property type="molecule type" value="Genomic_DNA"/>
</dbReference>
<dbReference type="GeneID" id="85362691"/>
<dbReference type="Proteomes" id="UP001175211">
    <property type="component" value="Unassembled WGS sequence"/>
</dbReference>
<protein>
    <submittedName>
        <fullName evidence="2">Uncharacterized protein</fullName>
    </submittedName>
</protein>
<organism evidence="2 3">
    <name type="scientific">Armillaria tabescens</name>
    <name type="common">Ringless honey mushroom</name>
    <name type="synonym">Agaricus tabescens</name>
    <dbReference type="NCBI Taxonomy" id="1929756"/>
    <lineage>
        <taxon>Eukaryota</taxon>
        <taxon>Fungi</taxon>
        <taxon>Dikarya</taxon>
        <taxon>Basidiomycota</taxon>
        <taxon>Agaricomycotina</taxon>
        <taxon>Agaricomycetes</taxon>
        <taxon>Agaricomycetidae</taxon>
        <taxon>Agaricales</taxon>
        <taxon>Marasmiineae</taxon>
        <taxon>Physalacriaceae</taxon>
        <taxon>Desarmillaria</taxon>
    </lineage>
</organism>
<feature type="compositionally biased region" description="Pro residues" evidence="1">
    <location>
        <begin position="748"/>
        <end position="757"/>
    </location>
</feature>
<reference evidence="2" key="1">
    <citation type="submission" date="2023-06" db="EMBL/GenBank/DDBJ databases">
        <authorList>
            <consortium name="Lawrence Berkeley National Laboratory"/>
            <person name="Ahrendt S."/>
            <person name="Sahu N."/>
            <person name="Indic B."/>
            <person name="Wong-Bajracharya J."/>
            <person name="Merenyi Z."/>
            <person name="Ke H.-M."/>
            <person name="Monk M."/>
            <person name="Kocsube S."/>
            <person name="Drula E."/>
            <person name="Lipzen A."/>
            <person name="Balint B."/>
            <person name="Henrissat B."/>
            <person name="Andreopoulos B."/>
            <person name="Martin F.M."/>
            <person name="Harder C.B."/>
            <person name="Rigling D."/>
            <person name="Ford K.L."/>
            <person name="Foster G.D."/>
            <person name="Pangilinan J."/>
            <person name="Papanicolaou A."/>
            <person name="Barry K."/>
            <person name="LaButti K."/>
            <person name="Viragh M."/>
            <person name="Koriabine M."/>
            <person name="Yan M."/>
            <person name="Riley R."/>
            <person name="Champramary S."/>
            <person name="Plett K.L."/>
            <person name="Tsai I.J."/>
            <person name="Slot J."/>
            <person name="Sipos G."/>
            <person name="Plett J."/>
            <person name="Nagy L.G."/>
            <person name="Grigoriev I.V."/>
        </authorList>
    </citation>
    <scope>NUCLEOTIDE SEQUENCE</scope>
    <source>
        <strain evidence="2">CCBAS 213</strain>
    </source>
</reference>
<feature type="compositionally biased region" description="Basic residues" evidence="1">
    <location>
        <begin position="1089"/>
        <end position="1098"/>
    </location>
</feature>
<feature type="region of interest" description="Disordered" evidence="1">
    <location>
        <begin position="1"/>
        <end position="130"/>
    </location>
</feature>
<gene>
    <name evidence="2" type="ORF">EV420DRAFT_1675421</name>
</gene>
<feature type="compositionally biased region" description="Low complexity" evidence="1">
    <location>
        <begin position="36"/>
        <end position="55"/>
    </location>
</feature>
<feature type="compositionally biased region" description="Polar residues" evidence="1">
    <location>
        <begin position="789"/>
        <end position="801"/>
    </location>
</feature>
<accession>A0AA39N6Z3</accession>